<gene>
    <name evidence="18" type="primary">LOC115215737</name>
</gene>
<evidence type="ECO:0000256" key="15">
    <source>
        <dbReference type="SAM" id="MobiDB-lite"/>
    </source>
</evidence>
<feature type="domain" description="GRIP" evidence="16">
    <location>
        <begin position="790"/>
        <end position="839"/>
    </location>
</feature>
<evidence type="ECO:0000256" key="6">
    <source>
        <dbReference type="ARBA" id="ARBA00023034"/>
    </source>
</evidence>
<evidence type="ECO:0000256" key="12">
    <source>
        <dbReference type="ARBA" id="ARBA00093371"/>
    </source>
</evidence>
<keyword evidence="17" id="KW-1185">Reference proteome</keyword>
<dbReference type="PANTHER" id="PTHR23157">
    <property type="entry name" value="GRIP AND COILED-COIL DOMAIN-CONTAINING PROTEIN 1"/>
    <property type="match status" value="1"/>
</dbReference>
<dbReference type="SMART" id="SM00755">
    <property type="entry name" value="Grip"/>
    <property type="match status" value="1"/>
</dbReference>
<dbReference type="AlphaFoldDB" id="A0A7E6F275"/>
<evidence type="ECO:0000256" key="11">
    <source>
        <dbReference type="ARBA" id="ARBA00078935"/>
    </source>
</evidence>
<dbReference type="InterPro" id="IPR000237">
    <property type="entry name" value="GRIP_dom"/>
</dbReference>
<proteinExistence type="predicted"/>
<organism evidence="17 18">
    <name type="scientific">Octopus sinensis</name>
    <name type="common">East Asian common octopus</name>
    <dbReference type="NCBI Taxonomy" id="2607531"/>
    <lineage>
        <taxon>Eukaryota</taxon>
        <taxon>Metazoa</taxon>
        <taxon>Spiralia</taxon>
        <taxon>Lophotrochozoa</taxon>
        <taxon>Mollusca</taxon>
        <taxon>Cephalopoda</taxon>
        <taxon>Coleoidea</taxon>
        <taxon>Octopodiformes</taxon>
        <taxon>Octopoda</taxon>
        <taxon>Incirrata</taxon>
        <taxon>Octopodidae</taxon>
        <taxon>Octopus</taxon>
    </lineage>
</organism>
<name>A0A7E6F275_9MOLL</name>
<evidence type="ECO:0000259" key="16">
    <source>
        <dbReference type="PROSITE" id="PS50913"/>
    </source>
</evidence>
<keyword evidence="6" id="KW-0333">Golgi apparatus</keyword>
<feature type="coiled-coil region" evidence="14">
    <location>
        <begin position="201"/>
        <end position="242"/>
    </location>
</feature>
<feature type="region of interest" description="Disordered" evidence="15">
    <location>
        <begin position="1"/>
        <end position="83"/>
    </location>
</feature>
<dbReference type="Gene3D" id="1.10.220.60">
    <property type="entry name" value="GRIP domain"/>
    <property type="match status" value="1"/>
</dbReference>
<dbReference type="PANTHER" id="PTHR23157:SF24">
    <property type="entry name" value="GOLGIN SUBFAMILY A MEMBER 1"/>
    <property type="match status" value="1"/>
</dbReference>
<keyword evidence="5" id="KW-0013">ADP-ribosylation</keyword>
<feature type="coiled-coil region" evidence="14">
    <location>
        <begin position="413"/>
        <end position="715"/>
    </location>
</feature>
<evidence type="ECO:0000256" key="1">
    <source>
        <dbReference type="ARBA" id="ARBA00004198"/>
    </source>
</evidence>
<dbReference type="FunFam" id="1.10.220.60:FF:000002">
    <property type="entry name" value="Golgin subfamily A member 1"/>
    <property type="match status" value="1"/>
</dbReference>
<dbReference type="GO" id="GO:0005802">
    <property type="term" value="C:trans-Golgi network"/>
    <property type="evidence" value="ECO:0007669"/>
    <property type="project" value="UniProtKB-ARBA"/>
</dbReference>
<feature type="coiled-coil region" evidence="14">
    <location>
        <begin position="93"/>
        <end position="175"/>
    </location>
</feature>
<keyword evidence="8" id="KW-0472">Membrane</keyword>
<protein>
    <recommendedName>
        <fullName evidence="10">Golgin subfamily A member 1</fullName>
    </recommendedName>
    <alternativeName>
        <fullName evidence="11">Golgin-97</fullName>
    </alternativeName>
</protein>
<evidence type="ECO:0000256" key="13">
    <source>
        <dbReference type="ARBA" id="ARBA00093537"/>
    </source>
</evidence>
<evidence type="ECO:0000256" key="14">
    <source>
        <dbReference type="SAM" id="Coils"/>
    </source>
</evidence>
<evidence type="ECO:0000256" key="10">
    <source>
        <dbReference type="ARBA" id="ARBA00070165"/>
    </source>
</evidence>
<evidence type="ECO:0000256" key="3">
    <source>
        <dbReference type="ARBA" id="ARBA00004395"/>
    </source>
</evidence>
<feature type="compositionally biased region" description="Polar residues" evidence="15">
    <location>
        <begin position="37"/>
        <end position="50"/>
    </location>
</feature>
<evidence type="ECO:0000256" key="4">
    <source>
        <dbReference type="ARBA" id="ARBA00022553"/>
    </source>
</evidence>
<keyword evidence="4" id="KW-0597">Phosphoprotein</keyword>
<feature type="compositionally biased region" description="Low complexity" evidence="15">
    <location>
        <begin position="60"/>
        <end position="73"/>
    </location>
</feature>
<dbReference type="GO" id="GO:0000139">
    <property type="term" value="C:Golgi membrane"/>
    <property type="evidence" value="ECO:0007669"/>
    <property type="project" value="UniProtKB-SubCell"/>
</dbReference>
<sequence>MFARLKKRIQEEGGNVNDVDKTFITTGGGPGLASPVNKFQGSPFTSQSSQHGKEWPDTDSGLSSAASPNSQSSEDITVRSRENCSREEVVSLLHQKTDQCKKLELKINNIKGKKAVEKREASETKKENGLKQDLQRLEEENKKTISESIQEKTELRSQLEEVEKLKEKFYKQEEENDEFQGLATQELAKIKHLLLIAENELSKTQAYLEEKSQKLDESEKRTNELESQIAYLLEQVESLTVESNLLKEECKARAQAVETLTIDKSAFEKRVIELTYAVKQKSQHVSSLESSTAELENNHVTLQRNYDLCKTKMTKTIEEKNDLIVHLEERVSTLEQRLNDHGLSENDQIKALQSERDSLEKKLSESRQQLQEVKFTWSDKITHLEGQISHLNAKIIEDSEELSGSQQAANLEKINLHKQIEDLQMKLDDAEKRVSENWDLATQKDVLHEKEREQHELLLEEIKMKHSETEELLLNKIDSLESQVKTGLMTLEEVKFSADQTIAQMEENEEELSAKQLLLERKIQSLEEERNEIQNKLISQENEYSAVLSELQEKTSKLENVETKLEAVEKQLDAALEELQAVNIEASKTKADLQFCTEEKDRLLLRNAELFQQLQSLQQSQQVEKMEYEQVLKEKSEIYTALKKEVEDNEVTLDQYRKQIAKLEAQIQDGAELSSELILTRNNLRQLEETLNDKNKTLKSQQQKLIDLRKTLQKELKVQALPNDNLPPDNRDSSNTPPLKRKNNLEQSVNISSSLNKLPHEAYAKSLELNHMRTHSDLPVHATDSFRVKADEKDVNFLYLKHVVLKFMLSRENEALQLIRAVSVLLKFTQDEQQMIRDTLEYKMSWFGSRPSLGRGQTAKIIPPSF</sequence>
<comment type="subcellular location">
    <subcellularLocation>
        <location evidence="2">Cytoplasmic vesicle</location>
        <location evidence="2">Secretory vesicle</location>
        <location evidence="2">Acrosome</location>
    </subcellularLocation>
    <subcellularLocation>
        <location evidence="3">Golgi apparatus membrane</location>
        <topology evidence="3">Peripheral membrane protein</topology>
    </subcellularLocation>
    <subcellularLocation>
        <location evidence="1">Golgi apparatus</location>
        <location evidence="1">trans-Golgi network membrane</location>
    </subcellularLocation>
</comment>
<keyword evidence="7 14" id="KW-0175">Coiled coil</keyword>
<evidence type="ECO:0000256" key="5">
    <source>
        <dbReference type="ARBA" id="ARBA00022765"/>
    </source>
</evidence>
<feature type="region of interest" description="Disordered" evidence="15">
    <location>
        <begin position="720"/>
        <end position="746"/>
    </location>
</feature>
<dbReference type="PROSITE" id="PS50913">
    <property type="entry name" value="GRIP"/>
    <property type="match status" value="1"/>
</dbReference>
<evidence type="ECO:0000256" key="9">
    <source>
        <dbReference type="ARBA" id="ARBA00023329"/>
    </source>
</evidence>
<dbReference type="Proteomes" id="UP000515154">
    <property type="component" value="Linkage group LG9"/>
</dbReference>
<evidence type="ECO:0000256" key="8">
    <source>
        <dbReference type="ARBA" id="ARBA00023136"/>
    </source>
</evidence>
<keyword evidence="9" id="KW-0968">Cytoplasmic vesicle</keyword>
<reference evidence="18" key="1">
    <citation type="submission" date="2025-08" db="UniProtKB">
        <authorList>
            <consortium name="RefSeq"/>
        </authorList>
    </citation>
    <scope>IDENTIFICATION</scope>
</reference>
<evidence type="ECO:0000256" key="7">
    <source>
        <dbReference type="ARBA" id="ARBA00023054"/>
    </source>
</evidence>
<dbReference type="Pfam" id="PF01465">
    <property type="entry name" value="GRIP"/>
    <property type="match status" value="1"/>
</dbReference>
<comment type="subunit">
    <text evidence="13">Interacts with RAB6A. Directly interacts with TBC1D23. Interacts with FAM91A1; this interaction may be mediated by TBC1D23. Interacts with ARL1; this interaction recruits Golgin-97/GOLGA1 onto the Golgi apparatus.</text>
</comment>
<feature type="coiled-coil region" evidence="14">
    <location>
        <begin position="285"/>
        <end position="376"/>
    </location>
</feature>
<dbReference type="GO" id="GO:0001669">
    <property type="term" value="C:acrosomal vesicle"/>
    <property type="evidence" value="ECO:0007669"/>
    <property type="project" value="UniProtKB-SubCell"/>
</dbReference>
<evidence type="ECO:0000256" key="2">
    <source>
        <dbReference type="ARBA" id="ARBA00004218"/>
    </source>
</evidence>
<evidence type="ECO:0000313" key="18">
    <source>
        <dbReference type="RefSeq" id="XP_036361951.1"/>
    </source>
</evidence>
<evidence type="ECO:0000313" key="17">
    <source>
        <dbReference type="Proteomes" id="UP000515154"/>
    </source>
</evidence>
<comment type="function">
    <text evidence="12">Involved in vesicular trafficking at the Golgi apparatus level. Involved in endosome-to-Golgi trafficking. Mechanistically, captures transport vesicles arriving from endosomes via the protein TBC1D23. Recognized vesicles are then tethered to the trans-Golgi before subsequent SNARE engagement and vesicle fusion. Selectively regulates E-cadherin transport from the trans-Golgi network in tubulovesicular carriers.</text>
</comment>
<dbReference type="RefSeq" id="XP_036361951.1">
    <property type="nucleotide sequence ID" value="XM_036506058.1"/>
</dbReference>
<dbReference type="InterPro" id="IPR051952">
    <property type="entry name" value="Golgi-autophagy_related"/>
</dbReference>
<accession>A0A7E6F275</accession>